<feature type="transmembrane region" description="Helical" evidence="1">
    <location>
        <begin position="83"/>
        <end position="101"/>
    </location>
</feature>
<accession>A0A542CZF4</accession>
<keyword evidence="1" id="KW-0812">Transmembrane</keyword>
<proteinExistence type="predicted"/>
<feature type="transmembrane region" description="Helical" evidence="1">
    <location>
        <begin position="198"/>
        <end position="216"/>
    </location>
</feature>
<name>A0A542CZF4_SERFO</name>
<keyword evidence="1" id="KW-1133">Transmembrane helix</keyword>
<organism evidence="2">
    <name type="scientific">Serratia fonticola</name>
    <dbReference type="NCBI Taxonomy" id="47917"/>
    <lineage>
        <taxon>Bacteria</taxon>
        <taxon>Pseudomonadati</taxon>
        <taxon>Pseudomonadota</taxon>
        <taxon>Gammaproteobacteria</taxon>
        <taxon>Enterobacterales</taxon>
        <taxon>Yersiniaceae</taxon>
        <taxon>Serratia</taxon>
    </lineage>
</organism>
<feature type="transmembrane region" description="Helical" evidence="1">
    <location>
        <begin position="113"/>
        <end position="132"/>
    </location>
</feature>
<sequence>MNISKKNATVVRKALSSWVNEGVLTEQQQQQLLQNMQVQPFDWRRLARYAFLAALASLVIAITSLFTDSWLLYQLGELFRFDAPVRMIIAALLATLTYIWALRRRLRHPDKRYSNEAILFIAVLLTACALWQLGVWLDNGSGRVSVLLMLAAILYGVIGWFSRSGLVWWFALLSLGNAFGAETGYLSGWGAYWLGMSYPIRFIAFGMVLIAAALVLQPTLARHGLERVSLAMGLLYLFIALWLLSIFGNYGDLDHWYNVRQIELFHWSLLFGLVAAAAIWLGLKRDDGMLRGFGLTFLAINLYTRFFEFFWDSMPKAVFFVVLGLSLWALGHYAEKIWQLGRKPHDIADE</sequence>
<feature type="transmembrane region" description="Helical" evidence="1">
    <location>
        <begin position="317"/>
        <end position="334"/>
    </location>
</feature>
<feature type="transmembrane region" description="Helical" evidence="1">
    <location>
        <begin position="144"/>
        <end position="161"/>
    </location>
</feature>
<feature type="transmembrane region" description="Helical" evidence="1">
    <location>
        <begin position="166"/>
        <end position="186"/>
    </location>
</feature>
<evidence type="ECO:0000313" key="2">
    <source>
        <dbReference type="EMBL" id="TVZ70704.1"/>
    </source>
</evidence>
<protein>
    <submittedName>
        <fullName evidence="2">Putative membrane protein DUF2157</fullName>
    </submittedName>
</protein>
<feature type="transmembrane region" description="Helical" evidence="1">
    <location>
        <begin position="290"/>
        <end position="311"/>
    </location>
</feature>
<feature type="transmembrane region" description="Helical" evidence="1">
    <location>
        <begin position="228"/>
        <end position="244"/>
    </location>
</feature>
<evidence type="ECO:0000256" key="1">
    <source>
        <dbReference type="SAM" id="Phobius"/>
    </source>
</evidence>
<dbReference type="AlphaFoldDB" id="A0A542CZF4"/>
<dbReference type="OrthoDB" id="1120077at2"/>
<keyword evidence="1" id="KW-0472">Membrane</keyword>
<comment type="caution">
    <text evidence="2">The sequence shown here is derived from an EMBL/GenBank/DDBJ whole genome shotgun (WGS) entry which is preliminary data.</text>
</comment>
<dbReference type="EMBL" id="VISQ01000001">
    <property type="protein sequence ID" value="TVZ70704.1"/>
    <property type="molecule type" value="Genomic_DNA"/>
</dbReference>
<feature type="transmembrane region" description="Helical" evidence="1">
    <location>
        <begin position="49"/>
        <end position="71"/>
    </location>
</feature>
<gene>
    <name evidence="2" type="ORF">FHU10_3295</name>
</gene>
<reference evidence="2" key="2">
    <citation type="submission" date="2019-08" db="EMBL/GenBank/DDBJ databases">
        <title>Investigation of anaerobic lignin degradation for improved lignocellulosic biofuels.</title>
        <authorList>
            <person name="Deangelis K.PhD."/>
        </authorList>
    </citation>
    <scope>NUCLEOTIDE SEQUENCE [LARGE SCALE GENOMIC DNA]</scope>
    <source>
        <strain evidence="2">128R</strain>
    </source>
</reference>
<reference evidence="2" key="1">
    <citation type="submission" date="2019-06" db="EMBL/GenBank/DDBJ databases">
        <authorList>
            <person name="Deangelis K."/>
            <person name="Huntemann M."/>
            <person name="Clum A."/>
            <person name="Pillay M."/>
            <person name="Palaniappan K."/>
            <person name="Varghese N."/>
            <person name="Mikhailova N."/>
            <person name="Stamatis D."/>
            <person name="Reddy T."/>
            <person name="Daum C."/>
            <person name="Shapiro N."/>
            <person name="Ivanova N."/>
            <person name="Kyrpides N."/>
            <person name="Woyke T."/>
        </authorList>
    </citation>
    <scope>NUCLEOTIDE SEQUENCE [LARGE SCALE GENOMIC DNA]</scope>
    <source>
        <strain evidence="2">128R</strain>
    </source>
</reference>
<feature type="transmembrane region" description="Helical" evidence="1">
    <location>
        <begin position="264"/>
        <end position="283"/>
    </location>
</feature>